<dbReference type="Proteomes" id="UP001620461">
    <property type="component" value="Unassembled WGS sequence"/>
</dbReference>
<dbReference type="InterPro" id="IPR018721">
    <property type="entry name" value="DUF2252"/>
</dbReference>
<evidence type="ECO:0000313" key="1">
    <source>
        <dbReference type="EMBL" id="MFK2901954.1"/>
    </source>
</evidence>
<dbReference type="EMBL" id="JADIKJ010000020">
    <property type="protein sequence ID" value="MFK2901954.1"/>
    <property type="molecule type" value="Genomic_DNA"/>
</dbReference>
<dbReference type="InterPro" id="IPR011009">
    <property type="entry name" value="Kinase-like_dom_sf"/>
</dbReference>
<organism evidence="1 2">
    <name type="scientific">Dyella jejuensis</name>
    <dbReference type="NCBI Taxonomy" id="1432009"/>
    <lineage>
        <taxon>Bacteria</taxon>
        <taxon>Pseudomonadati</taxon>
        <taxon>Pseudomonadota</taxon>
        <taxon>Gammaproteobacteria</taxon>
        <taxon>Lysobacterales</taxon>
        <taxon>Rhodanobacteraceae</taxon>
        <taxon>Dyella</taxon>
    </lineage>
</organism>
<protein>
    <submittedName>
        <fullName evidence="1">DUF2252 family protein</fullName>
    </submittedName>
</protein>
<dbReference type="RefSeq" id="WP_404548889.1">
    <property type="nucleotide sequence ID" value="NZ_JADIKJ010000020.1"/>
</dbReference>
<dbReference type="PANTHER" id="PTHR39441:SF1">
    <property type="entry name" value="DUF2252 DOMAIN-CONTAINING PROTEIN"/>
    <property type="match status" value="1"/>
</dbReference>
<evidence type="ECO:0000313" key="2">
    <source>
        <dbReference type="Proteomes" id="UP001620461"/>
    </source>
</evidence>
<dbReference type="PANTHER" id="PTHR39441">
    <property type="entry name" value="DUF2252 DOMAIN-CONTAINING PROTEIN"/>
    <property type="match status" value="1"/>
</dbReference>
<name>A0ABW8JLF4_9GAMM</name>
<proteinExistence type="predicted"/>
<accession>A0ABW8JLF4</accession>
<dbReference type="SUPFAM" id="SSF56112">
    <property type="entry name" value="Protein kinase-like (PK-like)"/>
    <property type="match status" value="1"/>
</dbReference>
<gene>
    <name evidence="1" type="ORF">ISP15_16565</name>
</gene>
<comment type="caution">
    <text evidence="1">The sequence shown here is derived from an EMBL/GenBank/DDBJ whole genome shotgun (WGS) entry which is preliminary data.</text>
</comment>
<keyword evidence="2" id="KW-1185">Reference proteome</keyword>
<reference evidence="1 2" key="1">
    <citation type="submission" date="2020-10" db="EMBL/GenBank/DDBJ databases">
        <title>Phylogeny of dyella-like bacteria.</title>
        <authorList>
            <person name="Fu J."/>
        </authorList>
    </citation>
    <scope>NUCLEOTIDE SEQUENCE [LARGE SCALE GENOMIC DNA]</scope>
    <source>
        <strain evidence="1 2">JP1</strain>
    </source>
</reference>
<dbReference type="Pfam" id="PF10009">
    <property type="entry name" value="DUF2252"/>
    <property type="match status" value="1"/>
</dbReference>
<sequence length="403" mass="45079">MAKKHAVPPRLRQQRLTALRNLKMAKSAHAYVRGNVVQFYDWLEQAGRVLPQGPEIWICGDCHVSNMGPVSDVDGNVDIQIRDLDQTVIGNPAHDLIRLGVSLATSARGSDLPGVVTAQMQEELIAGYELALSPSGHARVERPATIRVVMKRALKRRWKHLAEERLQDTTPDIPLGRKFWPITANEQQELQALAASDAMRNLVTQLIHRKVDAPIQLLDAKYWVKGCSSLGYLRYAVLLSVGRADKGKPDLCLIDIKEALRAAAPHAKGSPMPRSNADRIVQGAKHLAPHLGERMLAAKIQGKSVFVRELRPQDLKIDLDRLTSREAMGIARYLGHLVGRAHASQLDRKQRQQWLRDLKLQRPASIDAPSWLWRSVVELIQAHEGGYLDHCRGFALEQAQQQD</sequence>